<dbReference type="SUPFAM" id="SSF51735">
    <property type="entry name" value="NAD(P)-binding Rossmann-fold domains"/>
    <property type="match status" value="1"/>
</dbReference>
<keyword evidence="2" id="KW-0560">Oxidoreductase</keyword>
<evidence type="ECO:0000256" key="3">
    <source>
        <dbReference type="RuleBase" id="RU000363"/>
    </source>
</evidence>
<comment type="caution">
    <text evidence="4">The sequence shown here is derived from an EMBL/GenBank/DDBJ whole genome shotgun (WGS) entry which is preliminary data.</text>
</comment>
<dbReference type="OrthoDB" id="417891at2759"/>
<dbReference type="GO" id="GO:0016616">
    <property type="term" value="F:oxidoreductase activity, acting on the CH-OH group of donors, NAD or NADP as acceptor"/>
    <property type="evidence" value="ECO:0007669"/>
    <property type="project" value="TreeGrafter"/>
</dbReference>
<dbReference type="PROSITE" id="PS51257">
    <property type="entry name" value="PROKAR_LIPOPROTEIN"/>
    <property type="match status" value="1"/>
</dbReference>
<dbReference type="AlphaFoldDB" id="A0A821SZE5"/>
<evidence type="ECO:0008006" key="6">
    <source>
        <dbReference type="Google" id="ProtNLM"/>
    </source>
</evidence>
<accession>A0A821SZE5</accession>
<evidence type="ECO:0000256" key="1">
    <source>
        <dbReference type="ARBA" id="ARBA00006484"/>
    </source>
</evidence>
<gene>
    <name evidence="4" type="ORF">PMACD_LOCUS8012</name>
</gene>
<sequence>MHSLQDKVAIVTGGAGGIGACIVRDFVKEGAKVTILDVDEQGGKNLVQELSNQGKKVQFIRCDVSIEEHLLKAFENVIAREGGIDVVVNNAGIADESFDGFKKEIALNYTGVISSTIRVMEIMRRDRGGKGGTIINVSSILGMKRYCPGLYVYGSIKNALIHFGSSIGMKEYFTRTNVRVMTMCFGITNTGILENSKSFDDQIRREFEQRLQYALARNAGQSAEDAAKGIVECFKNGESGSTWLVNKGVITDISNDVTKAYDILSEKVIT</sequence>
<dbReference type="Pfam" id="PF00106">
    <property type="entry name" value="adh_short"/>
    <property type="match status" value="1"/>
</dbReference>
<comment type="similarity">
    <text evidence="1 3">Belongs to the short-chain dehydrogenases/reductases (SDR) family.</text>
</comment>
<evidence type="ECO:0000256" key="2">
    <source>
        <dbReference type="ARBA" id="ARBA00023002"/>
    </source>
</evidence>
<protein>
    <recommendedName>
        <fullName evidence="6">Alcohol dehydrogenase</fullName>
    </recommendedName>
</protein>
<dbReference type="PANTHER" id="PTHR44229">
    <property type="entry name" value="15-HYDROXYPROSTAGLANDIN DEHYDROGENASE [NAD(+)]"/>
    <property type="match status" value="1"/>
</dbReference>
<dbReference type="PRINTS" id="PR00080">
    <property type="entry name" value="SDRFAMILY"/>
</dbReference>
<organism evidence="4 5">
    <name type="scientific">Pieris macdunnoughi</name>
    <dbReference type="NCBI Taxonomy" id="345717"/>
    <lineage>
        <taxon>Eukaryota</taxon>
        <taxon>Metazoa</taxon>
        <taxon>Ecdysozoa</taxon>
        <taxon>Arthropoda</taxon>
        <taxon>Hexapoda</taxon>
        <taxon>Insecta</taxon>
        <taxon>Pterygota</taxon>
        <taxon>Neoptera</taxon>
        <taxon>Endopterygota</taxon>
        <taxon>Lepidoptera</taxon>
        <taxon>Glossata</taxon>
        <taxon>Ditrysia</taxon>
        <taxon>Papilionoidea</taxon>
        <taxon>Pieridae</taxon>
        <taxon>Pierinae</taxon>
        <taxon>Pieris</taxon>
    </lineage>
</organism>
<keyword evidence="5" id="KW-1185">Reference proteome</keyword>
<dbReference type="Gene3D" id="3.40.50.720">
    <property type="entry name" value="NAD(P)-binding Rossmann-like Domain"/>
    <property type="match status" value="1"/>
</dbReference>
<dbReference type="Proteomes" id="UP000663880">
    <property type="component" value="Unassembled WGS sequence"/>
</dbReference>
<dbReference type="EMBL" id="CAJOBZ010000020">
    <property type="protein sequence ID" value="CAF4862212.1"/>
    <property type="molecule type" value="Genomic_DNA"/>
</dbReference>
<dbReference type="PANTHER" id="PTHR44229:SF8">
    <property type="entry name" value="ALCOHOL DEHYDROGENASE-RELATED"/>
    <property type="match status" value="1"/>
</dbReference>
<evidence type="ECO:0000313" key="5">
    <source>
        <dbReference type="Proteomes" id="UP000663880"/>
    </source>
</evidence>
<evidence type="ECO:0000313" key="4">
    <source>
        <dbReference type="EMBL" id="CAF4862212.1"/>
    </source>
</evidence>
<dbReference type="InterPro" id="IPR036291">
    <property type="entry name" value="NAD(P)-bd_dom_sf"/>
</dbReference>
<reference evidence="4" key="1">
    <citation type="submission" date="2021-02" db="EMBL/GenBank/DDBJ databases">
        <authorList>
            <person name="Steward A R."/>
        </authorList>
    </citation>
    <scope>NUCLEOTIDE SEQUENCE</scope>
</reference>
<dbReference type="InterPro" id="IPR002347">
    <property type="entry name" value="SDR_fam"/>
</dbReference>
<name>A0A821SZE5_9NEOP</name>
<dbReference type="GO" id="GO:0005737">
    <property type="term" value="C:cytoplasm"/>
    <property type="evidence" value="ECO:0007669"/>
    <property type="project" value="TreeGrafter"/>
</dbReference>
<proteinExistence type="inferred from homology"/>
<dbReference type="PRINTS" id="PR00081">
    <property type="entry name" value="GDHRDH"/>
</dbReference>